<name>A0A0D0IXU4_9BACT</name>
<comment type="similarity">
    <text evidence="2">Belongs to the outer membrane factor (OMF) (TC 1.B.17) family.</text>
</comment>
<evidence type="ECO:0000313" key="10">
    <source>
        <dbReference type="Proteomes" id="UP000032046"/>
    </source>
</evidence>
<reference evidence="9 10" key="1">
    <citation type="submission" date="2015-01" db="EMBL/GenBank/DDBJ databases">
        <title>Comparative genomics of non-oral Prevotella species.</title>
        <authorList>
            <person name="Accetto T."/>
            <person name="Nograsek B."/>
            <person name="Avgustin G."/>
        </authorList>
    </citation>
    <scope>NUCLEOTIDE SEQUENCE [LARGE SCALE GENOMIC DNA]</scope>
    <source>
        <strain evidence="9 10">P5-119</strain>
    </source>
</reference>
<dbReference type="PANTHER" id="PTHR30026">
    <property type="entry name" value="OUTER MEMBRANE PROTEIN TOLC"/>
    <property type="match status" value="1"/>
</dbReference>
<proteinExistence type="inferred from homology"/>
<dbReference type="GO" id="GO:0015562">
    <property type="term" value="F:efflux transmembrane transporter activity"/>
    <property type="evidence" value="ECO:0007669"/>
    <property type="project" value="InterPro"/>
</dbReference>
<comment type="caution">
    <text evidence="9">The sequence shown here is derived from an EMBL/GenBank/DDBJ whole genome shotgun (WGS) entry which is preliminary data.</text>
</comment>
<gene>
    <name evidence="9" type="ORF">ST44_10650</name>
</gene>
<evidence type="ECO:0000256" key="5">
    <source>
        <dbReference type="ARBA" id="ARBA00022692"/>
    </source>
</evidence>
<feature type="chain" id="PRO_5002212789" evidence="8">
    <location>
        <begin position="21"/>
        <end position="444"/>
    </location>
</feature>
<keyword evidence="4" id="KW-1134">Transmembrane beta strand</keyword>
<dbReference type="GO" id="GO:0015288">
    <property type="term" value="F:porin activity"/>
    <property type="evidence" value="ECO:0007669"/>
    <property type="project" value="TreeGrafter"/>
</dbReference>
<evidence type="ECO:0000256" key="3">
    <source>
        <dbReference type="ARBA" id="ARBA00022448"/>
    </source>
</evidence>
<evidence type="ECO:0000256" key="7">
    <source>
        <dbReference type="ARBA" id="ARBA00023237"/>
    </source>
</evidence>
<accession>A0A0D0IXU4</accession>
<dbReference type="RefSeq" id="WP_042519911.1">
    <property type="nucleotide sequence ID" value="NZ_JXQK01000079.1"/>
</dbReference>
<keyword evidence="10" id="KW-1185">Reference proteome</keyword>
<dbReference type="Pfam" id="PF02321">
    <property type="entry name" value="OEP"/>
    <property type="match status" value="2"/>
</dbReference>
<evidence type="ECO:0000256" key="1">
    <source>
        <dbReference type="ARBA" id="ARBA00004442"/>
    </source>
</evidence>
<evidence type="ECO:0000256" key="4">
    <source>
        <dbReference type="ARBA" id="ARBA00022452"/>
    </source>
</evidence>
<organism evidence="9 10">
    <name type="scientific">Prevotella pectinovora</name>
    <dbReference type="NCBI Taxonomy" id="1602169"/>
    <lineage>
        <taxon>Bacteria</taxon>
        <taxon>Pseudomonadati</taxon>
        <taxon>Bacteroidota</taxon>
        <taxon>Bacteroidia</taxon>
        <taxon>Bacteroidales</taxon>
        <taxon>Prevotellaceae</taxon>
        <taxon>Prevotella</taxon>
    </lineage>
</organism>
<protein>
    <submittedName>
        <fullName evidence="9">Transporter</fullName>
    </submittedName>
</protein>
<dbReference type="Proteomes" id="UP000032046">
    <property type="component" value="Unassembled WGS sequence"/>
</dbReference>
<dbReference type="STRING" id="1602171.ST44_10650"/>
<dbReference type="SUPFAM" id="SSF56954">
    <property type="entry name" value="Outer membrane efflux proteins (OEP)"/>
    <property type="match status" value="1"/>
</dbReference>
<comment type="subcellular location">
    <subcellularLocation>
        <location evidence="1">Cell outer membrane</location>
    </subcellularLocation>
</comment>
<dbReference type="EMBL" id="JXQK01000079">
    <property type="protein sequence ID" value="KIP60587.1"/>
    <property type="molecule type" value="Genomic_DNA"/>
</dbReference>
<evidence type="ECO:0000256" key="2">
    <source>
        <dbReference type="ARBA" id="ARBA00007613"/>
    </source>
</evidence>
<keyword evidence="5" id="KW-0812">Transmembrane</keyword>
<keyword evidence="7" id="KW-0998">Cell outer membrane</keyword>
<feature type="signal peptide" evidence="8">
    <location>
        <begin position="1"/>
        <end position="20"/>
    </location>
</feature>
<dbReference type="GO" id="GO:1990281">
    <property type="term" value="C:efflux pump complex"/>
    <property type="evidence" value="ECO:0007669"/>
    <property type="project" value="TreeGrafter"/>
</dbReference>
<keyword evidence="8" id="KW-0732">Signal</keyword>
<dbReference type="GO" id="GO:0009279">
    <property type="term" value="C:cell outer membrane"/>
    <property type="evidence" value="ECO:0007669"/>
    <property type="project" value="UniProtKB-SubCell"/>
</dbReference>
<sequence>MNKIIMTTALVSLSIVSSFAQSTKQWTLEECIDYALANNISLKKKALDKQTAHENTLQAKAQLLPSVNASTTQGVGFRPWPNESMGMVSNGTVQRSVDKLSYNGTYGVNANWTVWNGNKSTNTLKLSKVAEEQAAADSAITAKTIEEQITQLYVQILYTNEALTVNKQSYEASLANENRGKEMVNVGKMSNADLAQLSAQAANDKYGIVETESNLAKYKSQLKQLLEITAESGFEIVLPEATDAQATATVPALSFVYENAITNRPEIVYSQLGIKGSNLNIAIAKASYMPTISLTGSAMTSSSSMNENSWVNQIKTNFDMALGATVSMPIYDQRQTKTALNKARIARENALLELDDQKKKIWNTVEGYWIDANNNQQKYLAAKSNVESAQMSYDLMSEQFRLGLKNIIELMNSKTNLIKAQQDMLQSKYMTILSKQMLDLYGNR</sequence>
<evidence type="ECO:0000313" key="9">
    <source>
        <dbReference type="EMBL" id="KIP60587.1"/>
    </source>
</evidence>
<dbReference type="Gene3D" id="1.20.1600.10">
    <property type="entry name" value="Outer membrane efflux proteins (OEP)"/>
    <property type="match status" value="1"/>
</dbReference>
<dbReference type="AlphaFoldDB" id="A0A0D0IXU4"/>
<dbReference type="InterPro" id="IPR051906">
    <property type="entry name" value="TolC-like"/>
</dbReference>
<evidence type="ECO:0000256" key="8">
    <source>
        <dbReference type="SAM" id="SignalP"/>
    </source>
</evidence>
<dbReference type="InterPro" id="IPR003423">
    <property type="entry name" value="OMP_efflux"/>
</dbReference>
<keyword evidence="6" id="KW-0472">Membrane</keyword>
<keyword evidence="3" id="KW-0813">Transport</keyword>
<dbReference type="PANTHER" id="PTHR30026:SF20">
    <property type="entry name" value="OUTER MEMBRANE PROTEIN TOLC"/>
    <property type="match status" value="1"/>
</dbReference>
<evidence type="ECO:0000256" key="6">
    <source>
        <dbReference type="ARBA" id="ARBA00023136"/>
    </source>
</evidence>